<feature type="binding site" evidence="9">
    <location>
        <position position="127"/>
    </location>
    <ligand>
        <name>substrate</name>
    </ligand>
</feature>
<feature type="binding site" evidence="9">
    <location>
        <position position="99"/>
    </location>
    <ligand>
        <name>FMN</name>
        <dbReference type="ChEBI" id="CHEBI:58210"/>
    </ligand>
</feature>
<evidence type="ECO:0000256" key="5">
    <source>
        <dbReference type="ARBA" id="ARBA00022630"/>
    </source>
</evidence>
<feature type="active site" description="Nucleophile" evidence="9">
    <location>
        <position position="130"/>
    </location>
</feature>
<feature type="binding site" evidence="9">
    <location>
        <begin position="192"/>
        <end position="193"/>
    </location>
    <ligand>
        <name>substrate</name>
    </ligand>
</feature>
<dbReference type="PIRSF" id="PIRSF000164">
    <property type="entry name" value="DHO_oxidase"/>
    <property type="match status" value="1"/>
</dbReference>
<dbReference type="NCBIfam" id="NF005574">
    <property type="entry name" value="PRK07259.1"/>
    <property type="match status" value="1"/>
</dbReference>
<sequence length="302" mass="32024">MDLRVRIGNKHLQTPVGVASGTFGYGEEYEPFLDLDSLGAIYTKAISLLPRQGNPTPRIVETPSGMLNAIGLANVGADAFITEKIPYLARLSSCAVIPNISGKTEQEYLDLVEKLDPYDTLWGYEINLSCPNVKKGALAFGTDPAQVESITRKLRDLTEKPLIIKLSPNVTDIACIAQAAEAGGADAVSLINTLVGMVIDTRAKKPFLANKTGGLSGPAVRPIGVAMTYKTARSVDIPVIGMGGITCADDAIQYLLAGASAIQVGTWNFIEPATAGEIATGIQAYMKEHALSTIADFHNCID</sequence>
<feature type="domain" description="Dihydroorotate dehydrogenase catalytic" evidence="10">
    <location>
        <begin position="3"/>
        <end position="286"/>
    </location>
</feature>
<evidence type="ECO:0000256" key="8">
    <source>
        <dbReference type="ARBA" id="ARBA00023002"/>
    </source>
</evidence>
<dbReference type="PANTHER" id="PTHR48109">
    <property type="entry name" value="DIHYDROOROTATE DEHYDROGENASE (QUINONE), MITOCHONDRIAL-RELATED"/>
    <property type="match status" value="1"/>
</dbReference>
<keyword evidence="7 9" id="KW-0665">Pyrimidine biosynthesis</keyword>
<keyword evidence="8 9" id="KW-0560">Oxidoreductase</keyword>
<comment type="pathway">
    <text evidence="2 9">Pyrimidine metabolism; UMP biosynthesis via de novo pathway.</text>
</comment>
<dbReference type="PANTHER" id="PTHR48109:SF1">
    <property type="entry name" value="DIHYDROOROTATE DEHYDROGENASE (FUMARATE)"/>
    <property type="match status" value="1"/>
</dbReference>
<accession>U7D738</accession>
<dbReference type="InterPro" id="IPR001295">
    <property type="entry name" value="Dihydroorotate_DH_CS"/>
</dbReference>
<dbReference type="GO" id="GO:0006207">
    <property type="term" value="P:'de novo' pyrimidine nucleobase biosynthetic process"/>
    <property type="evidence" value="ECO:0007669"/>
    <property type="project" value="InterPro"/>
</dbReference>
<dbReference type="UniPathway" id="UPA00070"/>
<comment type="cofactor">
    <cofactor evidence="9">
        <name>FMN</name>
        <dbReference type="ChEBI" id="CHEBI:58210"/>
    </cofactor>
    <text evidence="9">Binds 1 FMN per subunit.</text>
</comment>
<keyword evidence="5 9" id="KW-0285">Flavoprotein</keyword>
<dbReference type="OrthoDB" id="9794954at2"/>
<dbReference type="EC" id="1.3.-.-" evidence="9"/>
<comment type="subcellular location">
    <subcellularLocation>
        <location evidence="1 9">Cytoplasm</location>
    </subcellularLocation>
</comment>
<evidence type="ECO:0000313" key="11">
    <source>
        <dbReference type="EMBL" id="ERP30897.1"/>
    </source>
</evidence>
<evidence type="ECO:0000256" key="7">
    <source>
        <dbReference type="ARBA" id="ARBA00022975"/>
    </source>
</evidence>
<feature type="binding site" evidence="9">
    <location>
        <begin position="68"/>
        <end position="72"/>
    </location>
    <ligand>
        <name>substrate</name>
    </ligand>
</feature>
<dbReference type="GO" id="GO:0004152">
    <property type="term" value="F:dihydroorotate dehydrogenase activity"/>
    <property type="evidence" value="ECO:0007669"/>
    <property type="project" value="UniProtKB-UniRule"/>
</dbReference>
<evidence type="ECO:0000256" key="6">
    <source>
        <dbReference type="ARBA" id="ARBA00022643"/>
    </source>
</evidence>
<dbReference type="AlphaFoldDB" id="U7D738"/>
<feature type="binding site" evidence="9">
    <location>
        <position position="191"/>
    </location>
    <ligand>
        <name>FMN</name>
        <dbReference type="ChEBI" id="CHEBI:58210"/>
    </ligand>
</feature>
<dbReference type="SUPFAM" id="SSF51395">
    <property type="entry name" value="FMN-linked oxidoreductases"/>
    <property type="match status" value="1"/>
</dbReference>
<comment type="function">
    <text evidence="9">Catalyzes the conversion of dihydroorotate to orotate.</text>
</comment>
<dbReference type="GO" id="GO:0044205">
    <property type="term" value="P:'de novo' UMP biosynthetic process"/>
    <property type="evidence" value="ECO:0007669"/>
    <property type="project" value="UniProtKB-UniRule"/>
</dbReference>
<feature type="binding site" evidence="9">
    <location>
        <position position="217"/>
    </location>
    <ligand>
        <name>FMN</name>
        <dbReference type="ChEBI" id="CHEBI:58210"/>
    </ligand>
</feature>
<dbReference type="Pfam" id="PF01180">
    <property type="entry name" value="DHO_dh"/>
    <property type="match status" value="1"/>
</dbReference>
<reference evidence="11 12" key="1">
    <citation type="journal article" date="2013" name="Environ. Microbiol.">
        <title>Genome analysis of Chitinivibrio alkaliphilus gen. nov., sp. nov., a novel extremely haloalkaliphilic anaerobic chitinolytic bacterium from the candidate phylum Termite Group 3.</title>
        <authorList>
            <person name="Sorokin D.Y."/>
            <person name="Gumerov V.M."/>
            <person name="Rakitin A.L."/>
            <person name="Beletsky A.V."/>
            <person name="Damste J.S."/>
            <person name="Muyzer G."/>
            <person name="Mardanov A.V."/>
            <person name="Ravin N.V."/>
        </authorList>
    </citation>
    <scope>NUCLEOTIDE SEQUENCE [LARGE SCALE GENOMIC DNA]</scope>
    <source>
        <strain evidence="11 12">ACht1</strain>
    </source>
</reference>
<feature type="binding site" evidence="9">
    <location>
        <position position="127"/>
    </location>
    <ligand>
        <name>FMN</name>
        <dbReference type="ChEBI" id="CHEBI:58210"/>
    </ligand>
</feature>
<feature type="binding site" evidence="9">
    <location>
        <position position="44"/>
    </location>
    <ligand>
        <name>substrate</name>
    </ligand>
</feature>
<dbReference type="CDD" id="cd04740">
    <property type="entry name" value="DHOD_1B_like"/>
    <property type="match status" value="1"/>
</dbReference>
<dbReference type="eggNOG" id="COG0167">
    <property type="taxonomic scope" value="Bacteria"/>
</dbReference>
<evidence type="ECO:0000256" key="4">
    <source>
        <dbReference type="ARBA" id="ARBA00022490"/>
    </source>
</evidence>
<evidence type="ECO:0000313" key="12">
    <source>
        <dbReference type="Proteomes" id="UP000017148"/>
    </source>
</evidence>
<dbReference type="FunFam" id="3.20.20.70:FF:000027">
    <property type="entry name" value="Dihydropyrimidine dehydrogenase [NADP(+)]"/>
    <property type="match status" value="1"/>
</dbReference>
<feature type="binding site" evidence="9">
    <location>
        <position position="20"/>
    </location>
    <ligand>
        <name>FMN</name>
        <dbReference type="ChEBI" id="CHEBI:58210"/>
    </ligand>
</feature>
<feature type="binding site" evidence="9">
    <location>
        <position position="165"/>
    </location>
    <ligand>
        <name>FMN</name>
        <dbReference type="ChEBI" id="CHEBI:58210"/>
    </ligand>
</feature>
<organism evidence="11 12">
    <name type="scientific">Chitinivibrio alkaliphilus ACht1</name>
    <dbReference type="NCBI Taxonomy" id="1313304"/>
    <lineage>
        <taxon>Bacteria</taxon>
        <taxon>Pseudomonadati</taxon>
        <taxon>Fibrobacterota</taxon>
        <taxon>Chitinivibrionia</taxon>
        <taxon>Chitinivibrionales</taxon>
        <taxon>Chitinivibrionaceae</taxon>
        <taxon>Chitinivibrio</taxon>
    </lineage>
</organism>
<comment type="similarity">
    <text evidence="3 9">Belongs to the dihydroorotate dehydrogenase family. Type 1 subfamily.</text>
</comment>
<dbReference type="InterPro" id="IPR050074">
    <property type="entry name" value="DHO_dehydrogenase"/>
</dbReference>
<dbReference type="InterPro" id="IPR005720">
    <property type="entry name" value="Dihydroorotate_DH_cat"/>
</dbReference>
<comment type="catalytic activity">
    <reaction evidence="9">
        <text>(S)-dihydroorotate + A = orotate + AH2</text>
        <dbReference type="Rhea" id="RHEA:18073"/>
        <dbReference type="ChEBI" id="CHEBI:13193"/>
        <dbReference type="ChEBI" id="CHEBI:17499"/>
        <dbReference type="ChEBI" id="CHEBI:30839"/>
        <dbReference type="ChEBI" id="CHEBI:30864"/>
    </reaction>
</comment>
<dbReference type="NCBIfam" id="TIGR01037">
    <property type="entry name" value="pyrD_sub1_fam"/>
    <property type="match status" value="1"/>
</dbReference>
<evidence type="ECO:0000256" key="9">
    <source>
        <dbReference type="HAMAP-Rule" id="MF_00224"/>
    </source>
</evidence>
<name>U7D738_9BACT</name>
<dbReference type="STRING" id="1313304.CALK_2266"/>
<dbReference type="GO" id="GO:0005737">
    <property type="term" value="C:cytoplasm"/>
    <property type="evidence" value="ECO:0007669"/>
    <property type="project" value="UniProtKB-SubCell"/>
</dbReference>
<dbReference type="InterPro" id="IPR033888">
    <property type="entry name" value="DHOD_1B"/>
</dbReference>
<evidence type="ECO:0000256" key="3">
    <source>
        <dbReference type="ARBA" id="ARBA00008008"/>
    </source>
</evidence>
<keyword evidence="4 9" id="KW-0963">Cytoplasm</keyword>
<dbReference type="Proteomes" id="UP000017148">
    <property type="component" value="Unassembled WGS sequence"/>
</dbReference>
<comment type="caution">
    <text evidence="11">The sequence shown here is derived from an EMBL/GenBank/DDBJ whole genome shotgun (WGS) entry which is preliminary data.</text>
</comment>
<feature type="binding site" evidence="9">
    <location>
        <begin position="243"/>
        <end position="244"/>
    </location>
    <ligand>
        <name>FMN</name>
        <dbReference type="ChEBI" id="CHEBI:58210"/>
    </ligand>
</feature>
<feature type="binding site" evidence="9">
    <location>
        <begin position="265"/>
        <end position="266"/>
    </location>
    <ligand>
        <name>FMN</name>
        <dbReference type="ChEBI" id="CHEBI:58210"/>
    </ligand>
</feature>
<gene>
    <name evidence="9" type="primary">pyrD</name>
    <name evidence="11" type="ORF">CALK_2266</name>
</gene>
<dbReference type="EMBL" id="ASJR01000027">
    <property type="protein sequence ID" value="ERP30897.1"/>
    <property type="molecule type" value="Genomic_DNA"/>
</dbReference>
<dbReference type="InterPro" id="IPR049622">
    <property type="entry name" value="Dihydroorotate_DH_I"/>
</dbReference>
<protein>
    <recommendedName>
        <fullName evidence="9">Dihydroorotate dehydrogenase</fullName>
        <shortName evidence="9">DHOD</shortName>
        <shortName evidence="9">DHODase</shortName>
        <shortName evidence="9">DHOdehase</shortName>
        <ecNumber evidence="9">1.3.-.-</ecNumber>
    </recommendedName>
</protein>
<dbReference type="PATRIC" id="fig|1313304.3.peg.2156"/>
<feature type="binding site" evidence="9">
    <location>
        <begin position="44"/>
        <end position="45"/>
    </location>
    <ligand>
        <name>FMN</name>
        <dbReference type="ChEBI" id="CHEBI:58210"/>
    </ligand>
</feature>
<keyword evidence="12" id="KW-1185">Reference proteome</keyword>
<dbReference type="HAMAP" id="MF_00224">
    <property type="entry name" value="DHO_dh_type1"/>
    <property type="match status" value="1"/>
</dbReference>
<evidence type="ECO:0000259" key="10">
    <source>
        <dbReference type="Pfam" id="PF01180"/>
    </source>
</evidence>
<dbReference type="InterPro" id="IPR013785">
    <property type="entry name" value="Aldolase_TIM"/>
</dbReference>
<dbReference type="Gene3D" id="3.20.20.70">
    <property type="entry name" value="Aldolase class I"/>
    <property type="match status" value="1"/>
</dbReference>
<proteinExistence type="inferred from homology"/>
<dbReference type="PROSITE" id="PS00911">
    <property type="entry name" value="DHODEHASE_1"/>
    <property type="match status" value="1"/>
</dbReference>
<keyword evidence="6 9" id="KW-0288">FMN</keyword>
<dbReference type="InterPro" id="IPR024920">
    <property type="entry name" value="Dihydroorotate_DH_1"/>
</dbReference>
<evidence type="ECO:0000256" key="2">
    <source>
        <dbReference type="ARBA" id="ARBA00004725"/>
    </source>
</evidence>
<dbReference type="InterPro" id="IPR012135">
    <property type="entry name" value="Dihydroorotate_DH_1_2"/>
</dbReference>
<dbReference type="RefSeq" id="WP_022637632.1">
    <property type="nucleotide sequence ID" value="NZ_ASJR01000027.1"/>
</dbReference>
<evidence type="ECO:0000256" key="1">
    <source>
        <dbReference type="ARBA" id="ARBA00004496"/>
    </source>
</evidence>